<dbReference type="InterPro" id="IPR009057">
    <property type="entry name" value="Homeodomain-like_sf"/>
</dbReference>
<proteinExistence type="predicted"/>
<evidence type="ECO:0000313" key="1">
    <source>
        <dbReference type="EMBL" id="CAB5030064.1"/>
    </source>
</evidence>
<protein>
    <submittedName>
        <fullName evidence="1">Unannotated protein</fullName>
    </submittedName>
</protein>
<dbReference type="Gene3D" id="1.10.357.10">
    <property type="entry name" value="Tetracycline Repressor, domain 2"/>
    <property type="match status" value="1"/>
</dbReference>
<gene>
    <name evidence="1" type="ORF">UFOPK4098_01458</name>
</gene>
<name>A0A6J7RMZ8_9ZZZZ</name>
<dbReference type="SUPFAM" id="SSF46689">
    <property type="entry name" value="Homeodomain-like"/>
    <property type="match status" value="1"/>
</dbReference>
<accession>A0A6J7RMZ8</accession>
<sequence>MKHRAPRRTRATCEELLLQAAEDLLATHSPADITIRDIAAKATVHHRFISTWFVGKVELFTIVHQRISDRTRTLARDASLVTPSSVADLNLQLGLALWLIQSGVKFKSMEDAFPAIGGAYDRALHELGLPPKEAEIVAYTVGSMVLSNFILQPHVATSTSLEEMLGHYGKLLRKK</sequence>
<dbReference type="EMBL" id="CAFBPN010000123">
    <property type="protein sequence ID" value="CAB5030064.1"/>
    <property type="molecule type" value="Genomic_DNA"/>
</dbReference>
<dbReference type="AlphaFoldDB" id="A0A6J7RMZ8"/>
<organism evidence="1">
    <name type="scientific">freshwater metagenome</name>
    <dbReference type="NCBI Taxonomy" id="449393"/>
    <lineage>
        <taxon>unclassified sequences</taxon>
        <taxon>metagenomes</taxon>
        <taxon>ecological metagenomes</taxon>
    </lineage>
</organism>
<reference evidence="1" key="1">
    <citation type="submission" date="2020-05" db="EMBL/GenBank/DDBJ databases">
        <authorList>
            <person name="Chiriac C."/>
            <person name="Salcher M."/>
            <person name="Ghai R."/>
            <person name="Kavagutti S V."/>
        </authorList>
    </citation>
    <scope>NUCLEOTIDE SEQUENCE</scope>
</reference>